<feature type="transmembrane region" description="Helical" evidence="7">
    <location>
        <begin position="262"/>
        <end position="283"/>
    </location>
</feature>
<evidence type="ECO:0000256" key="5">
    <source>
        <dbReference type="ARBA" id="ARBA00022989"/>
    </source>
</evidence>
<dbReference type="PROSITE" id="PS50928">
    <property type="entry name" value="ABC_TM1"/>
    <property type="match status" value="1"/>
</dbReference>
<feature type="domain" description="ABC transmembrane type-1" evidence="8">
    <location>
        <begin position="65"/>
        <end position="280"/>
    </location>
</feature>
<sequence length="287" mass="30341">MAGRSMVGLVWAGPALVAYAVFVVYPFTQTVRYSLYDWDGFGSARFVGIENYRRVLTDPQLAGSIGHAFVLIVFFTVIPVGVGLLCAAALSRVDRGPVGGLARAVLIVPQILPLVGAAIAWTWAYSSEGAINQLLRAVGLGGLARPWLADFDLALPAVGLIGTWVSLGFCTVLLLSGVGRIDKSLFEAARLDGAGHFRELTTVLIPGVRREITVCVTVTVIAALASFDIVYVSTGGGPGTETMVPGVEIYRLTFLSQQVGQASALGVALTVLVLAVVLPLQWLGRER</sequence>
<keyword evidence="2 7" id="KW-0813">Transport</keyword>
<accession>A0A3A9WTK8</accession>
<dbReference type="EMBL" id="RBDY01000004">
    <property type="protein sequence ID" value="RKN25426.1"/>
    <property type="molecule type" value="Genomic_DNA"/>
</dbReference>
<comment type="caution">
    <text evidence="9">The sequence shown here is derived from an EMBL/GenBank/DDBJ whole genome shotgun (WGS) entry which is preliminary data.</text>
</comment>
<comment type="similarity">
    <text evidence="7">Belongs to the binding-protein-dependent transport system permease family.</text>
</comment>
<evidence type="ECO:0000256" key="6">
    <source>
        <dbReference type="ARBA" id="ARBA00023136"/>
    </source>
</evidence>
<dbReference type="SUPFAM" id="SSF161098">
    <property type="entry name" value="MetI-like"/>
    <property type="match status" value="1"/>
</dbReference>
<dbReference type="Pfam" id="PF00528">
    <property type="entry name" value="BPD_transp_1"/>
    <property type="match status" value="1"/>
</dbReference>
<gene>
    <name evidence="10" type="ORF">D7318_08610</name>
    <name evidence="9" type="ORF">D7319_07755</name>
</gene>
<dbReference type="PANTHER" id="PTHR30193:SF41">
    <property type="entry name" value="DIACETYLCHITOBIOSE UPTAKE SYSTEM PERMEASE PROTEIN NGCF"/>
    <property type="match status" value="1"/>
</dbReference>
<dbReference type="Gene3D" id="1.10.3720.10">
    <property type="entry name" value="MetI-like"/>
    <property type="match status" value="1"/>
</dbReference>
<evidence type="ECO:0000256" key="2">
    <source>
        <dbReference type="ARBA" id="ARBA00022448"/>
    </source>
</evidence>
<dbReference type="InterPro" id="IPR000515">
    <property type="entry name" value="MetI-like"/>
</dbReference>
<evidence type="ECO:0000313" key="10">
    <source>
        <dbReference type="EMBL" id="RKN25426.1"/>
    </source>
</evidence>
<keyword evidence="3" id="KW-1003">Cell membrane</keyword>
<keyword evidence="4 7" id="KW-0812">Transmembrane</keyword>
<dbReference type="CDD" id="cd06261">
    <property type="entry name" value="TM_PBP2"/>
    <property type="match status" value="1"/>
</dbReference>
<keyword evidence="5 7" id="KW-1133">Transmembrane helix</keyword>
<dbReference type="InterPro" id="IPR051393">
    <property type="entry name" value="ABC_transporter_permease"/>
</dbReference>
<dbReference type="Proteomes" id="UP000268652">
    <property type="component" value="Unassembled WGS sequence"/>
</dbReference>
<comment type="subcellular location">
    <subcellularLocation>
        <location evidence="1 7">Cell membrane</location>
        <topology evidence="1 7">Multi-pass membrane protein</topology>
    </subcellularLocation>
</comment>
<feature type="transmembrane region" description="Helical" evidence="7">
    <location>
        <begin position="102"/>
        <end position="124"/>
    </location>
</feature>
<dbReference type="GO" id="GO:0005886">
    <property type="term" value="C:plasma membrane"/>
    <property type="evidence" value="ECO:0007669"/>
    <property type="project" value="UniProtKB-SubCell"/>
</dbReference>
<dbReference type="InterPro" id="IPR035906">
    <property type="entry name" value="MetI-like_sf"/>
</dbReference>
<evidence type="ECO:0000259" key="8">
    <source>
        <dbReference type="PROSITE" id="PS50928"/>
    </source>
</evidence>
<keyword evidence="11" id="KW-1185">Reference proteome</keyword>
<dbReference type="OrthoDB" id="9804439at2"/>
<proteinExistence type="inferred from homology"/>
<evidence type="ECO:0000313" key="12">
    <source>
        <dbReference type="Proteomes" id="UP000275024"/>
    </source>
</evidence>
<evidence type="ECO:0000256" key="3">
    <source>
        <dbReference type="ARBA" id="ARBA00022475"/>
    </source>
</evidence>
<organism evidence="9 12">
    <name type="scientific">Streptomyces radicis</name>
    <dbReference type="NCBI Taxonomy" id="1750517"/>
    <lineage>
        <taxon>Bacteria</taxon>
        <taxon>Bacillati</taxon>
        <taxon>Actinomycetota</taxon>
        <taxon>Actinomycetes</taxon>
        <taxon>Kitasatosporales</taxon>
        <taxon>Streptomycetaceae</taxon>
        <taxon>Streptomyces</taxon>
    </lineage>
</organism>
<keyword evidence="6 7" id="KW-0472">Membrane</keyword>
<evidence type="ECO:0000256" key="7">
    <source>
        <dbReference type="RuleBase" id="RU363032"/>
    </source>
</evidence>
<dbReference type="GO" id="GO:0055085">
    <property type="term" value="P:transmembrane transport"/>
    <property type="evidence" value="ECO:0007669"/>
    <property type="project" value="InterPro"/>
</dbReference>
<feature type="transmembrane region" description="Helical" evidence="7">
    <location>
        <begin position="153"/>
        <end position="175"/>
    </location>
</feature>
<protein>
    <submittedName>
        <fullName evidence="9">Sugar ABC transporter permease</fullName>
    </submittedName>
</protein>
<dbReference type="EMBL" id="RBDX01000004">
    <property type="protein sequence ID" value="RKN11106.1"/>
    <property type="molecule type" value="Genomic_DNA"/>
</dbReference>
<dbReference type="AlphaFoldDB" id="A0A3A9WTK8"/>
<dbReference type="PANTHER" id="PTHR30193">
    <property type="entry name" value="ABC TRANSPORTER PERMEASE PROTEIN"/>
    <property type="match status" value="1"/>
</dbReference>
<feature type="transmembrane region" description="Helical" evidence="7">
    <location>
        <begin position="7"/>
        <end position="28"/>
    </location>
</feature>
<dbReference type="Proteomes" id="UP000275024">
    <property type="component" value="Unassembled WGS sequence"/>
</dbReference>
<evidence type="ECO:0000313" key="11">
    <source>
        <dbReference type="Proteomes" id="UP000268652"/>
    </source>
</evidence>
<evidence type="ECO:0000256" key="4">
    <source>
        <dbReference type="ARBA" id="ARBA00022692"/>
    </source>
</evidence>
<feature type="transmembrane region" description="Helical" evidence="7">
    <location>
        <begin position="212"/>
        <end position="233"/>
    </location>
</feature>
<feature type="transmembrane region" description="Helical" evidence="7">
    <location>
        <begin position="65"/>
        <end position="90"/>
    </location>
</feature>
<evidence type="ECO:0000256" key="1">
    <source>
        <dbReference type="ARBA" id="ARBA00004651"/>
    </source>
</evidence>
<reference evidence="11 12" key="1">
    <citation type="submission" date="2018-09" db="EMBL/GenBank/DDBJ databases">
        <title>Streptomyces sp. nov. DS1-2, an endophytic actinomycete isolated from roots of Dendrobium scabrilingue.</title>
        <authorList>
            <person name="Kuncharoen N."/>
            <person name="Kudo T."/>
            <person name="Ohkuma M."/>
            <person name="Yuki M."/>
            <person name="Tanasupawat S."/>
        </authorList>
    </citation>
    <scope>NUCLEOTIDE SEQUENCE [LARGE SCALE GENOMIC DNA]</scope>
    <source>
        <strain evidence="9 12">AZ1-7</strain>
        <strain evidence="10 11">DS1-2</strain>
    </source>
</reference>
<evidence type="ECO:0000313" key="9">
    <source>
        <dbReference type="EMBL" id="RKN11106.1"/>
    </source>
</evidence>
<name>A0A3A9WTK8_9ACTN</name>